<keyword evidence="4 5" id="KW-0560">Oxidoreductase</keyword>
<evidence type="ECO:0000256" key="1">
    <source>
        <dbReference type="ARBA" id="ARBA00008366"/>
    </source>
</evidence>
<dbReference type="GO" id="GO:0016491">
    <property type="term" value="F:oxidoreductase activity"/>
    <property type="evidence" value="ECO:0007669"/>
    <property type="project" value="UniProtKB-UniRule"/>
</dbReference>
<dbReference type="Pfam" id="PF00881">
    <property type="entry name" value="Nitroreductase"/>
    <property type="match status" value="1"/>
</dbReference>
<comment type="caution">
    <text evidence="7">The sequence shown here is derived from an EMBL/GenBank/DDBJ whole genome shotgun (WGS) entry which is preliminary data.</text>
</comment>
<dbReference type="EMBL" id="SOAZ01000002">
    <property type="protein sequence ID" value="TDT63262.1"/>
    <property type="molecule type" value="Genomic_DNA"/>
</dbReference>
<dbReference type="CDD" id="cd02146">
    <property type="entry name" value="NfsA-like"/>
    <property type="match status" value="1"/>
</dbReference>
<sequence>MNDVINLLKSHRSIRKYMQKPVEEDKVKAIIEAAQSASTSSFIQAYTIIRVEDREKRKKIAKLAGEQSYVEECPLFLVFCADLNRHKLACKMNKVEMVEGYTESFITATVDAALAAQNAMVAAESMGLGGVYIGGIRNNPDEVSRLLNIPVNAYPLFGMCLGYPDENPGTKPRLPMDLVLKVDEYTIEGDEERLRAYDEIVKEYYLERTDGKREDTWTGMMAKMMSKVIRPHMKGFLEKQGFRMK</sequence>
<dbReference type="SUPFAM" id="SSF55469">
    <property type="entry name" value="FMN-dependent nitroreductase-like"/>
    <property type="match status" value="1"/>
</dbReference>
<dbReference type="OrthoDB" id="9775805at2"/>
<comment type="similarity">
    <text evidence="1 5">Belongs to the flavin oxidoreductase frp family.</text>
</comment>
<dbReference type="NCBIfam" id="NF008033">
    <property type="entry name" value="PRK10765.1"/>
    <property type="match status" value="1"/>
</dbReference>
<accession>A0A4R7KUI3</accession>
<evidence type="ECO:0000313" key="8">
    <source>
        <dbReference type="Proteomes" id="UP000295325"/>
    </source>
</evidence>
<dbReference type="AlphaFoldDB" id="A0A4R7KUI3"/>
<keyword evidence="2 5" id="KW-0285">Flavoprotein</keyword>
<dbReference type="PANTHER" id="PTHR43425:SF2">
    <property type="entry name" value="OXYGEN-INSENSITIVE NADPH NITROREDUCTASE"/>
    <property type="match status" value="1"/>
</dbReference>
<dbReference type="InterPro" id="IPR000415">
    <property type="entry name" value="Nitroreductase-like"/>
</dbReference>
<name>A0A4R7KUI3_9CLOT</name>
<gene>
    <name evidence="7" type="ORF">EDD71_10221</name>
</gene>
<evidence type="ECO:0000259" key="6">
    <source>
        <dbReference type="Pfam" id="PF00881"/>
    </source>
</evidence>
<feature type="domain" description="Nitroreductase" evidence="6">
    <location>
        <begin position="9"/>
        <end position="163"/>
    </location>
</feature>
<keyword evidence="3 5" id="KW-0288">FMN</keyword>
<keyword evidence="8" id="KW-1185">Reference proteome</keyword>
<keyword evidence="5" id="KW-0521">NADP</keyword>
<organism evidence="7 8">
    <name type="scientific">Fonticella tunisiensis</name>
    <dbReference type="NCBI Taxonomy" id="1096341"/>
    <lineage>
        <taxon>Bacteria</taxon>
        <taxon>Bacillati</taxon>
        <taxon>Bacillota</taxon>
        <taxon>Clostridia</taxon>
        <taxon>Eubacteriales</taxon>
        <taxon>Clostridiaceae</taxon>
        <taxon>Fonticella</taxon>
    </lineage>
</organism>
<evidence type="ECO:0000256" key="5">
    <source>
        <dbReference type="PIRNR" id="PIRNR005426"/>
    </source>
</evidence>
<evidence type="ECO:0000313" key="7">
    <source>
        <dbReference type="EMBL" id="TDT63262.1"/>
    </source>
</evidence>
<protein>
    <submittedName>
        <fullName evidence="7">Nitroreductase</fullName>
    </submittedName>
</protein>
<dbReference type="RefSeq" id="WP_133626931.1">
    <property type="nucleotide sequence ID" value="NZ_SOAZ01000002.1"/>
</dbReference>
<dbReference type="Proteomes" id="UP000295325">
    <property type="component" value="Unassembled WGS sequence"/>
</dbReference>
<reference evidence="7 8" key="1">
    <citation type="submission" date="2019-03" db="EMBL/GenBank/DDBJ databases">
        <title>Genomic Encyclopedia of Type Strains, Phase IV (KMG-IV): sequencing the most valuable type-strain genomes for metagenomic binning, comparative biology and taxonomic classification.</title>
        <authorList>
            <person name="Goeker M."/>
        </authorList>
    </citation>
    <scope>NUCLEOTIDE SEQUENCE [LARGE SCALE GENOMIC DNA]</scope>
    <source>
        <strain evidence="7 8">DSM 24455</strain>
    </source>
</reference>
<evidence type="ECO:0000256" key="4">
    <source>
        <dbReference type="ARBA" id="ARBA00023002"/>
    </source>
</evidence>
<dbReference type="Gene3D" id="3.40.109.10">
    <property type="entry name" value="NADH Oxidase"/>
    <property type="match status" value="1"/>
</dbReference>
<evidence type="ECO:0000256" key="2">
    <source>
        <dbReference type="ARBA" id="ARBA00022630"/>
    </source>
</evidence>
<dbReference type="InterPro" id="IPR016446">
    <property type="entry name" value="Flavin_OxRdtase_Frp"/>
</dbReference>
<proteinExistence type="inferred from homology"/>
<dbReference type="PIRSF" id="PIRSF005426">
    <property type="entry name" value="Frp"/>
    <property type="match status" value="1"/>
</dbReference>
<evidence type="ECO:0000256" key="3">
    <source>
        <dbReference type="ARBA" id="ARBA00022643"/>
    </source>
</evidence>
<dbReference type="InterPro" id="IPR029479">
    <property type="entry name" value="Nitroreductase"/>
</dbReference>
<dbReference type="PANTHER" id="PTHR43425">
    <property type="entry name" value="OXYGEN-INSENSITIVE NADPH NITROREDUCTASE"/>
    <property type="match status" value="1"/>
</dbReference>